<feature type="domain" description="Tetrapyrrole methylase" evidence="6">
    <location>
        <begin position="7"/>
        <end position="185"/>
    </location>
</feature>
<gene>
    <name evidence="7" type="primary">cobL</name>
    <name evidence="7" type="ORF">SULPSESMR1_02794</name>
</gene>
<evidence type="ECO:0000259" key="6">
    <source>
        <dbReference type="Pfam" id="PF00590"/>
    </source>
</evidence>
<dbReference type="GO" id="GO:0046025">
    <property type="term" value="F:precorrin-6Y C5,15-methyltransferase (decarboxylating) activity"/>
    <property type="evidence" value="ECO:0007669"/>
    <property type="project" value="UniProtKB-EC"/>
</dbReference>
<dbReference type="KEGG" id="spse:SULPSESMR1_02794"/>
<organism evidence="7 8">
    <name type="scientific">Pseudosulfitobacter pseudonitzschiae</name>
    <dbReference type="NCBI Taxonomy" id="1402135"/>
    <lineage>
        <taxon>Bacteria</taxon>
        <taxon>Pseudomonadati</taxon>
        <taxon>Pseudomonadota</taxon>
        <taxon>Alphaproteobacteria</taxon>
        <taxon>Rhodobacterales</taxon>
        <taxon>Roseobacteraceae</taxon>
        <taxon>Pseudosulfitobacter</taxon>
    </lineage>
</organism>
<dbReference type="InterPro" id="IPR029063">
    <property type="entry name" value="SAM-dependent_MTases_sf"/>
</dbReference>
<dbReference type="SUPFAM" id="SSF53335">
    <property type="entry name" value="S-adenosyl-L-methionine-dependent methyltransferases"/>
    <property type="match status" value="1"/>
</dbReference>
<name>A0A221K3P6_9RHOB</name>
<keyword evidence="8" id="KW-1185">Reference proteome</keyword>
<keyword evidence="4 7" id="KW-0808">Transferase</keyword>
<dbReference type="InterPro" id="IPR035996">
    <property type="entry name" value="4pyrrol_Methylase_sf"/>
</dbReference>
<dbReference type="InterPro" id="IPR000878">
    <property type="entry name" value="4pyrrol_Mease"/>
</dbReference>
<evidence type="ECO:0000256" key="1">
    <source>
        <dbReference type="ARBA" id="ARBA00004953"/>
    </source>
</evidence>
<dbReference type="Proteomes" id="UP000199754">
    <property type="component" value="Chromosome"/>
</dbReference>
<dbReference type="InterPro" id="IPR014008">
    <property type="entry name" value="Cbl_synth_MTase_CbiT"/>
</dbReference>
<evidence type="ECO:0000313" key="8">
    <source>
        <dbReference type="Proteomes" id="UP000199754"/>
    </source>
</evidence>
<dbReference type="InterPro" id="IPR014777">
    <property type="entry name" value="4pyrrole_Mease_sub1"/>
</dbReference>
<dbReference type="PANTHER" id="PTHR43182:SF1">
    <property type="entry name" value="COBALT-PRECORRIN-7 C(5)-METHYLTRANSFERASE"/>
    <property type="match status" value="1"/>
</dbReference>
<dbReference type="NCBIfam" id="TIGR02469">
    <property type="entry name" value="CbiT"/>
    <property type="match status" value="1"/>
</dbReference>
<dbReference type="Gene3D" id="3.40.50.150">
    <property type="entry name" value="Vaccinia Virus protein VP39"/>
    <property type="match status" value="1"/>
</dbReference>
<proteinExistence type="predicted"/>
<evidence type="ECO:0000256" key="2">
    <source>
        <dbReference type="ARBA" id="ARBA00022573"/>
    </source>
</evidence>
<keyword evidence="3 7" id="KW-0489">Methyltransferase</keyword>
<evidence type="ECO:0000313" key="7">
    <source>
        <dbReference type="EMBL" id="ASM73585.1"/>
    </source>
</evidence>
<dbReference type="RefSeq" id="WP_089421351.1">
    <property type="nucleotide sequence ID" value="NZ_CP022415.1"/>
</dbReference>
<dbReference type="NCBIfam" id="TIGR02467">
    <property type="entry name" value="CbiE"/>
    <property type="match status" value="1"/>
</dbReference>
<dbReference type="InterPro" id="IPR012818">
    <property type="entry name" value="CbiE"/>
</dbReference>
<dbReference type="SUPFAM" id="SSF53790">
    <property type="entry name" value="Tetrapyrrole methylase"/>
    <property type="match status" value="1"/>
</dbReference>
<keyword evidence="2" id="KW-0169">Cobalamin biosynthesis</keyword>
<evidence type="ECO:0000256" key="5">
    <source>
        <dbReference type="ARBA" id="ARBA00022691"/>
    </source>
</evidence>
<comment type="pathway">
    <text evidence="1">Cofactor biosynthesis; adenosylcobalamin biosynthesis.</text>
</comment>
<dbReference type="GO" id="GO:0032259">
    <property type="term" value="P:methylation"/>
    <property type="evidence" value="ECO:0007669"/>
    <property type="project" value="UniProtKB-KW"/>
</dbReference>
<dbReference type="InterPro" id="IPR006365">
    <property type="entry name" value="Cbl_synth_CobL"/>
</dbReference>
<sequence>MSDIAWLSIVGLGEDAPDGLSGASLHALRNAEFVIGPERHLGLLPDLDAMKIPWPVPFADGIDQLLALRGRRVVALASGNPFWFGAGSSIARHLAAHEWVALPAPSVFAWVAARMGWPLEQTGCCGLHAAPFTHLRPALAQGARLIVLLRDGPAVAGLCAYLTAQGFGPSQLSLFESAGGPRERRTDLLAGDPPQHTFAHPVTAAVQVCGSGDSLPLAAGRPDHWFDSDGQMTKRPMRALTLSALAPVPFAHLWDIGGGSGSIAIEWLLSHPTVRATTIEQHADRVKQINDNAHQLGVDRLRVVHGTAPQALDGLDAPDVVFVGGGLTQGLLDQLTGQLAQGTRIVANAVTLESESLLAQAQHRLGGDLLRIELAQSAPLGGKRGWKASYPLVQWSITL</sequence>
<keyword evidence="5" id="KW-0949">S-adenosyl-L-methionine</keyword>
<dbReference type="EMBL" id="CP022415">
    <property type="protein sequence ID" value="ASM73585.1"/>
    <property type="molecule type" value="Genomic_DNA"/>
</dbReference>
<dbReference type="PANTHER" id="PTHR43182">
    <property type="entry name" value="COBALT-PRECORRIN-6B C(15)-METHYLTRANSFERASE (DECARBOXYLATING)"/>
    <property type="match status" value="1"/>
</dbReference>
<evidence type="ECO:0000256" key="4">
    <source>
        <dbReference type="ARBA" id="ARBA00022679"/>
    </source>
</evidence>
<reference evidence="7 8" key="1">
    <citation type="submission" date="2017-07" db="EMBL/GenBank/DDBJ databases">
        <title>Genome Sequence of Sulfitobacter pseudonitzschiae Strain SMR1 Isolated from a culture of the Diatom Skeletonema marinoi.</title>
        <authorList>
            <person name="Topel M."/>
            <person name="Pinder M.I.M."/>
            <person name="Johansson O.N."/>
            <person name="Kourtchenko O."/>
            <person name="Godhe A."/>
            <person name="Clarke A.K."/>
        </authorList>
    </citation>
    <scope>NUCLEOTIDE SEQUENCE [LARGE SCALE GENOMIC DNA]</scope>
    <source>
        <strain evidence="7 8">SMR1</strain>
    </source>
</reference>
<dbReference type="PIRSF" id="PIRSF036428">
    <property type="entry name" value="CobL"/>
    <property type="match status" value="1"/>
</dbReference>
<dbReference type="GO" id="GO:0009236">
    <property type="term" value="P:cobalamin biosynthetic process"/>
    <property type="evidence" value="ECO:0007669"/>
    <property type="project" value="UniProtKB-UniPathway"/>
</dbReference>
<evidence type="ECO:0000256" key="3">
    <source>
        <dbReference type="ARBA" id="ARBA00022603"/>
    </source>
</evidence>
<dbReference type="InterPro" id="IPR050714">
    <property type="entry name" value="Cobalamin_biosynth_MTase"/>
</dbReference>
<dbReference type="CDD" id="cd11644">
    <property type="entry name" value="Precorrin-6Y-MT"/>
    <property type="match status" value="1"/>
</dbReference>
<protein>
    <submittedName>
        <fullName evidence="7">Precorrin-6Y C(5,15)-methyltransferase (Decarboxylating)</fullName>
        <ecNumber evidence="7">2.1.1.132</ecNumber>
    </submittedName>
</protein>
<dbReference type="GO" id="GO:0008276">
    <property type="term" value="F:protein methyltransferase activity"/>
    <property type="evidence" value="ECO:0007669"/>
    <property type="project" value="InterPro"/>
</dbReference>
<dbReference type="EC" id="2.1.1.132" evidence="7"/>
<dbReference type="UniPathway" id="UPA00148"/>
<accession>A0A221K3P6</accession>
<dbReference type="OrthoDB" id="9787825at2"/>
<dbReference type="Pfam" id="PF00590">
    <property type="entry name" value="TP_methylase"/>
    <property type="match status" value="1"/>
</dbReference>
<dbReference type="Gene3D" id="3.40.1010.10">
    <property type="entry name" value="Cobalt-precorrin-4 Transmethylase, Domain 1"/>
    <property type="match status" value="1"/>
</dbReference>
<dbReference type="AlphaFoldDB" id="A0A221K3P6"/>